<dbReference type="Proteomes" id="UP001152561">
    <property type="component" value="Unassembled WGS sequence"/>
</dbReference>
<comment type="similarity">
    <text evidence="2">Belongs to the V-ATPase e1/e2 subunit family.</text>
</comment>
<evidence type="ECO:0000256" key="2">
    <source>
        <dbReference type="ARBA" id="ARBA00008328"/>
    </source>
</evidence>
<feature type="compositionally biased region" description="Basic and acidic residues" evidence="9">
    <location>
        <begin position="31"/>
        <end position="48"/>
    </location>
</feature>
<comment type="caution">
    <text evidence="12">The sequence shown here is derived from an EMBL/GenBank/DDBJ whole genome shotgun (WGS) entry which is preliminary data.</text>
</comment>
<keyword evidence="6 10" id="KW-1133">Transmembrane helix</keyword>
<evidence type="ECO:0000256" key="5">
    <source>
        <dbReference type="ARBA" id="ARBA00022781"/>
    </source>
</evidence>
<evidence type="ECO:0000256" key="3">
    <source>
        <dbReference type="ARBA" id="ARBA00022448"/>
    </source>
</evidence>
<feature type="domain" description="CRIB" evidence="11">
    <location>
        <begin position="104"/>
        <end position="117"/>
    </location>
</feature>
<dbReference type="SMART" id="SM00285">
    <property type="entry name" value="PBD"/>
    <property type="match status" value="1"/>
</dbReference>
<evidence type="ECO:0000256" key="9">
    <source>
        <dbReference type="SAM" id="MobiDB-lite"/>
    </source>
</evidence>
<dbReference type="PANTHER" id="PTHR46931">
    <property type="entry name" value="CRIB DOMAIN-CONTAINING PROTEIN RIC2"/>
    <property type="match status" value="1"/>
</dbReference>
<evidence type="ECO:0000256" key="7">
    <source>
        <dbReference type="ARBA" id="ARBA00023065"/>
    </source>
</evidence>
<keyword evidence="13" id="KW-1185">Reference proteome</keyword>
<proteinExistence type="inferred from homology"/>
<reference evidence="13" key="1">
    <citation type="journal article" date="2023" name="Proc. Natl. Acad. Sci. U.S.A.">
        <title>Genomic and structural basis for evolution of tropane alkaloid biosynthesis.</title>
        <authorList>
            <person name="Wanga Y.-J."/>
            <person name="Taina T."/>
            <person name="Yua J.-Y."/>
            <person name="Lia J."/>
            <person name="Xua B."/>
            <person name="Chenc J."/>
            <person name="D'Auriad J.C."/>
            <person name="Huanga J.-P."/>
            <person name="Huanga S.-X."/>
        </authorList>
    </citation>
    <scope>NUCLEOTIDE SEQUENCE [LARGE SCALE GENOMIC DNA]</scope>
    <source>
        <strain evidence="13">cv. KIB-2019</strain>
    </source>
</reference>
<protein>
    <recommendedName>
        <fullName evidence="11">CRIB domain-containing protein</fullName>
    </recommendedName>
</protein>
<keyword evidence="5" id="KW-0375">Hydrogen ion transport</keyword>
<accession>A0A9Q1LPY0</accession>
<keyword evidence="4 10" id="KW-0812">Transmembrane</keyword>
<dbReference type="InterPro" id="IPR008389">
    <property type="entry name" value="ATPase_V0-cplx_e1/e2_su"/>
</dbReference>
<dbReference type="Pfam" id="PF00786">
    <property type="entry name" value="PBD"/>
    <property type="match status" value="1"/>
</dbReference>
<evidence type="ECO:0000256" key="8">
    <source>
        <dbReference type="ARBA" id="ARBA00023136"/>
    </source>
</evidence>
<evidence type="ECO:0000259" key="11">
    <source>
        <dbReference type="PROSITE" id="PS50108"/>
    </source>
</evidence>
<evidence type="ECO:0000256" key="10">
    <source>
        <dbReference type="SAM" id="Phobius"/>
    </source>
</evidence>
<dbReference type="PROSITE" id="PS50108">
    <property type="entry name" value="CRIB"/>
    <property type="match status" value="1"/>
</dbReference>
<dbReference type="AlphaFoldDB" id="A0A9Q1LPY0"/>
<keyword evidence="3" id="KW-0813">Transport</keyword>
<dbReference type="GO" id="GO:0033179">
    <property type="term" value="C:proton-transporting V-type ATPase, V0 domain"/>
    <property type="evidence" value="ECO:0007669"/>
    <property type="project" value="InterPro"/>
</dbReference>
<organism evidence="12 13">
    <name type="scientific">Anisodus acutangulus</name>
    <dbReference type="NCBI Taxonomy" id="402998"/>
    <lineage>
        <taxon>Eukaryota</taxon>
        <taxon>Viridiplantae</taxon>
        <taxon>Streptophyta</taxon>
        <taxon>Embryophyta</taxon>
        <taxon>Tracheophyta</taxon>
        <taxon>Spermatophyta</taxon>
        <taxon>Magnoliopsida</taxon>
        <taxon>eudicotyledons</taxon>
        <taxon>Gunneridae</taxon>
        <taxon>Pentapetalae</taxon>
        <taxon>asterids</taxon>
        <taxon>lamiids</taxon>
        <taxon>Solanales</taxon>
        <taxon>Solanaceae</taxon>
        <taxon>Solanoideae</taxon>
        <taxon>Hyoscyameae</taxon>
        <taxon>Anisodus</taxon>
    </lineage>
</organism>
<dbReference type="InterPro" id="IPR044509">
    <property type="entry name" value="RIC2/4"/>
</dbReference>
<feature type="region of interest" description="Disordered" evidence="9">
    <location>
        <begin position="28"/>
        <end position="53"/>
    </location>
</feature>
<gene>
    <name evidence="12" type="ORF">K7X08_014013</name>
</gene>
<name>A0A9Q1LPY0_9SOLA</name>
<dbReference type="GO" id="GO:0046961">
    <property type="term" value="F:proton-transporting ATPase activity, rotational mechanism"/>
    <property type="evidence" value="ECO:0007669"/>
    <property type="project" value="InterPro"/>
</dbReference>
<feature type="transmembrane region" description="Helical" evidence="10">
    <location>
        <begin position="243"/>
        <end position="266"/>
    </location>
</feature>
<dbReference type="OrthoDB" id="678664at2759"/>
<evidence type="ECO:0000313" key="12">
    <source>
        <dbReference type="EMBL" id="KAJ8539761.1"/>
    </source>
</evidence>
<evidence type="ECO:0000313" key="13">
    <source>
        <dbReference type="Proteomes" id="UP001152561"/>
    </source>
</evidence>
<comment type="subcellular location">
    <subcellularLocation>
        <location evidence="1">Membrane</location>
        <topology evidence="1">Multi-pass membrane protein</topology>
    </subcellularLocation>
</comment>
<dbReference type="InterPro" id="IPR000095">
    <property type="entry name" value="CRIB_dom"/>
</dbReference>
<sequence length="280" mass="31405">MKERSIEKFFMLPFFIVCGSESSVAVASSSQHEKTKTNPAEKTKRKGGEGSSSSVKMKSFWEFLAKTSPRFSQNVQRLKRHFKGFSQLFVQKEEVEEEEMEIEIGYPTDVKHLTHIGWDGSTTINPIKGWENLKPHEVVSFPSISIKQFELAMAAQAGGPIDREIIALSTTGQSDHPAFKLLKEFGTIQSQILISKEKYRFVFNCEIGRKMGFSVTTLIFVVVGVIASLCARICCNRGPSTNLLHMTLIITATVCCWMMWAIVYLAQLKPLIVPVLSEGE</sequence>
<evidence type="ECO:0000256" key="1">
    <source>
        <dbReference type="ARBA" id="ARBA00004141"/>
    </source>
</evidence>
<feature type="transmembrane region" description="Helical" evidence="10">
    <location>
        <begin position="211"/>
        <end position="231"/>
    </location>
</feature>
<keyword evidence="7" id="KW-0406">Ion transport</keyword>
<evidence type="ECO:0000256" key="4">
    <source>
        <dbReference type="ARBA" id="ARBA00022692"/>
    </source>
</evidence>
<dbReference type="Pfam" id="PF05493">
    <property type="entry name" value="ATP_synt_H"/>
    <property type="match status" value="1"/>
</dbReference>
<evidence type="ECO:0000256" key="6">
    <source>
        <dbReference type="ARBA" id="ARBA00022989"/>
    </source>
</evidence>
<dbReference type="EMBL" id="JAJAGQ010000016">
    <property type="protein sequence ID" value="KAJ8539761.1"/>
    <property type="molecule type" value="Genomic_DNA"/>
</dbReference>
<dbReference type="PANTHER" id="PTHR46931:SF14">
    <property type="entry name" value="CRIB DOMAIN-CONTAINING PROTEIN RIC2"/>
    <property type="match status" value="1"/>
</dbReference>
<keyword evidence="8 10" id="KW-0472">Membrane</keyword>